<dbReference type="InterPro" id="IPR050680">
    <property type="entry name" value="YpeA/RimI_acetyltransf"/>
</dbReference>
<dbReference type="EMBL" id="CP104550">
    <property type="protein sequence ID" value="UXH31594.1"/>
    <property type="molecule type" value="Genomic_DNA"/>
</dbReference>
<feature type="domain" description="N-acetyltransferase" evidence="3">
    <location>
        <begin position="1"/>
        <end position="191"/>
    </location>
</feature>
<name>A0A9E7UGJ0_METWO</name>
<dbReference type="GeneID" id="75107317"/>
<dbReference type="InterPro" id="IPR000182">
    <property type="entry name" value="GNAT_dom"/>
</dbReference>
<keyword evidence="1" id="KW-0808">Transferase</keyword>
<dbReference type="GO" id="GO:0016747">
    <property type="term" value="F:acyltransferase activity, transferring groups other than amino-acyl groups"/>
    <property type="evidence" value="ECO:0007669"/>
    <property type="project" value="InterPro"/>
</dbReference>
<organism evidence="4">
    <name type="scientific">Methanothermobacter wolfeii</name>
    <name type="common">Methanobacterium wolfei</name>
    <dbReference type="NCBI Taxonomy" id="145261"/>
    <lineage>
        <taxon>Archaea</taxon>
        <taxon>Methanobacteriati</taxon>
        <taxon>Methanobacteriota</taxon>
        <taxon>Methanomada group</taxon>
        <taxon>Methanobacteria</taxon>
        <taxon>Methanobacteriales</taxon>
        <taxon>Methanobacteriaceae</taxon>
        <taxon>Methanothermobacter</taxon>
    </lineage>
</organism>
<dbReference type="Pfam" id="PF00583">
    <property type="entry name" value="Acetyltransf_1"/>
    <property type="match status" value="1"/>
</dbReference>
<dbReference type="PANTHER" id="PTHR43420">
    <property type="entry name" value="ACETYLTRANSFERASE"/>
    <property type="match status" value="1"/>
</dbReference>
<dbReference type="RefSeq" id="WP_261599566.1">
    <property type="nucleotide sequence ID" value="NZ_CP104550.1"/>
</dbReference>
<evidence type="ECO:0000256" key="1">
    <source>
        <dbReference type="ARBA" id="ARBA00022679"/>
    </source>
</evidence>
<accession>A0A9E7UGJ0</accession>
<protein>
    <submittedName>
        <fullName evidence="4">GNAT family N-acetyltransferase</fullName>
    </submittedName>
</protein>
<reference evidence="4" key="1">
    <citation type="submission" date="2022-09" db="EMBL/GenBank/DDBJ databases">
        <title>Characterization of three MwoI isoschizomers from sequenced genome and metagenomes.</title>
        <authorList>
            <person name="Fomenkov A."/>
            <person name="Xu S.Y."/>
            <person name="Roberts R.J."/>
        </authorList>
    </citation>
    <scope>NUCLEOTIDE SEQUENCE</scope>
    <source>
        <strain evidence="4">DSM 2970</strain>
    </source>
</reference>
<sequence length="191" mass="21586">MDIVKFEPSYHSPRRVSELIYLTDRELFDRFLRDPVDVIEKLLIAGDNPYGHEGVMVASEEQEVLGAMLHGTADATGSIHRVCRNLGFSDFIRFTIMELVDSTVTFPLEEDDLYIAALAVSPESRGRGIATALLETAVEMGVEGGFRRLALDVDPGNEAAINLYIKFGFRFRGKREMKLFRRGFHQMELLL</sequence>
<dbReference type="Gene3D" id="3.40.630.30">
    <property type="match status" value="1"/>
</dbReference>
<evidence type="ECO:0000313" key="4">
    <source>
        <dbReference type="EMBL" id="UXH31594.1"/>
    </source>
</evidence>
<dbReference type="PROSITE" id="PS51186">
    <property type="entry name" value="GNAT"/>
    <property type="match status" value="1"/>
</dbReference>
<dbReference type="Proteomes" id="UP001065373">
    <property type="component" value="Chromosome"/>
</dbReference>
<proteinExistence type="predicted"/>
<dbReference type="AlphaFoldDB" id="A0A9E7UGJ0"/>
<dbReference type="PANTHER" id="PTHR43420:SF47">
    <property type="entry name" value="N-ACETYLTRANSFERASE DOMAIN-CONTAINING PROTEIN"/>
    <property type="match status" value="1"/>
</dbReference>
<dbReference type="InterPro" id="IPR016181">
    <property type="entry name" value="Acyl_CoA_acyltransferase"/>
</dbReference>
<evidence type="ECO:0000259" key="3">
    <source>
        <dbReference type="PROSITE" id="PS51186"/>
    </source>
</evidence>
<gene>
    <name evidence="4" type="ORF">N5910_08655</name>
</gene>
<evidence type="ECO:0000256" key="2">
    <source>
        <dbReference type="ARBA" id="ARBA00023315"/>
    </source>
</evidence>
<keyword evidence="2" id="KW-0012">Acyltransferase</keyword>
<dbReference type="CDD" id="cd04301">
    <property type="entry name" value="NAT_SF"/>
    <property type="match status" value="1"/>
</dbReference>
<dbReference type="SUPFAM" id="SSF55729">
    <property type="entry name" value="Acyl-CoA N-acyltransferases (Nat)"/>
    <property type="match status" value="1"/>
</dbReference>